<feature type="compositionally biased region" description="Acidic residues" evidence="1">
    <location>
        <begin position="136"/>
        <end position="146"/>
    </location>
</feature>
<evidence type="ECO:0000313" key="3">
    <source>
        <dbReference type="Proteomes" id="UP000265515"/>
    </source>
</evidence>
<sequence>MSPFLKMCSRISGEATVYRYIVVDQKVDNKGVNMLRCTFCNKVWQGTQYYTTKHFTQPHYYKKVSDEALFQIAQKCTHRFEADQVDRVRRYAQEHGLDVPRSGAMGGEAERPAQGVGEGEDTQHSAKGGVARDGEGEGAAEEDEADVELEVGVVEGEGGVTGFDPVTRQRTVDWERRWGKTAVPETACMPGSSKRKDGGADLSATKAGKRLRQQKVTDTYDGEFALQHPGGGPLPVLPSHCEIASMQALEIHRDELAEELEEREDAPDADIPGGSGSLVRFTGLQLTTTTWAVRLCVQGSGPEEVAFAEVPPVIVEDLGSEPLLQTPISGRRSPQDTAGPLDVAELARAAVLDVTRQEDTDPRRPFMPPPPPRSRHQYVHPPAHHPRLTDPGTPVSGRRSPQDTAGPLDVAELARAAVLDVTRQEDTDP</sequence>
<evidence type="ECO:0000256" key="1">
    <source>
        <dbReference type="SAM" id="MobiDB-lite"/>
    </source>
</evidence>
<keyword evidence="3" id="KW-1185">Reference proteome</keyword>
<dbReference type="Gramene" id="GBG75400">
    <property type="protein sequence ID" value="GBG75400"/>
    <property type="gene ID" value="CBR_g20030"/>
</dbReference>
<feature type="region of interest" description="Disordered" evidence="1">
    <location>
        <begin position="353"/>
        <end position="409"/>
    </location>
</feature>
<dbReference type="AlphaFoldDB" id="A0A388KZB5"/>
<dbReference type="EMBL" id="BFEA01000224">
    <property type="protein sequence ID" value="GBG75400.1"/>
    <property type="molecule type" value="Genomic_DNA"/>
</dbReference>
<accession>A0A388KZB5</accession>
<dbReference type="Proteomes" id="UP000265515">
    <property type="component" value="Unassembled WGS sequence"/>
</dbReference>
<protein>
    <submittedName>
        <fullName evidence="2">Uncharacterized protein</fullName>
    </submittedName>
</protein>
<feature type="compositionally biased region" description="Basic residues" evidence="1">
    <location>
        <begin position="373"/>
        <end position="386"/>
    </location>
</feature>
<feature type="compositionally biased region" description="Basic and acidic residues" evidence="1">
    <location>
        <begin position="355"/>
        <end position="364"/>
    </location>
</feature>
<evidence type="ECO:0000313" key="2">
    <source>
        <dbReference type="EMBL" id="GBG75400.1"/>
    </source>
</evidence>
<name>A0A388KZB5_CHABU</name>
<comment type="caution">
    <text evidence="2">The sequence shown here is derived from an EMBL/GenBank/DDBJ whole genome shotgun (WGS) entry which is preliminary data.</text>
</comment>
<organism evidence="2 3">
    <name type="scientific">Chara braunii</name>
    <name type="common">Braun's stonewort</name>
    <dbReference type="NCBI Taxonomy" id="69332"/>
    <lineage>
        <taxon>Eukaryota</taxon>
        <taxon>Viridiplantae</taxon>
        <taxon>Streptophyta</taxon>
        <taxon>Charophyceae</taxon>
        <taxon>Charales</taxon>
        <taxon>Characeae</taxon>
        <taxon>Chara</taxon>
    </lineage>
</organism>
<gene>
    <name evidence="2" type="ORF">CBR_g20030</name>
</gene>
<reference evidence="2 3" key="1">
    <citation type="journal article" date="2018" name="Cell">
        <title>The Chara Genome: Secondary Complexity and Implications for Plant Terrestrialization.</title>
        <authorList>
            <person name="Nishiyama T."/>
            <person name="Sakayama H."/>
            <person name="Vries J.D."/>
            <person name="Buschmann H."/>
            <person name="Saint-Marcoux D."/>
            <person name="Ullrich K.K."/>
            <person name="Haas F.B."/>
            <person name="Vanderstraeten L."/>
            <person name="Becker D."/>
            <person name="Lang D."/>
            <person name="Vosolsobe S."/>
            <person name="Rombauts S."/>
            <person name="Wilhelmsson P.K.I."/>
            <person name="Janitza P."/>
            <person name="Kern R."/>
            <person name="Heyl A."/>
            <person name="Rumpler F."/>
            <person name="Villalobos L.I.A.C."/>
            <person name="Clay J.M."/>
            <person name="Skokan R."/>
            <person name="Toyoda A."/>
            <person name="Suzuki Y."/>
            <person name="Kagoshima H."/>
            <person name="Schijlen E."/>
            <person name="Tajeshwar N."/>
            <person name="Catarino B."/>
            <person name="Hetherington A.J."/>
            <person name="Saltykova A."/>
            <person name="Bonnot C."/>
            <person name="Breuninger H."/>
            <person name="Symeonidi A."/>
            <person name="Radhakrishnan G.V."/>
            <person name="Van Nieuwerburgh F."/>
            <person name="Deforce D."/>
            <person name="Chang C."/>
            <person name="Karol K.G."/>
            <person name="Hedrich R."/>
            <person name="Ulvskov P."/>
            <person name="Glockner G."/>
            <person name="Delwiche C.F."/>
            <person name="Petrasek J."/>
            <person name="Van de Peer Y."/>
            <person name="Friml J."/>
            <person name="Beilby M."/>
            <person name="Dolan L."/>
            <person name="Kohara Y."/>
            <person name="Sugano S."/>
            <person name="Fujiyama A."/>
            <person name="Delaux P.-M."/>
            <person name="Quint M."/>
            <person name="TheiBen G."/>
            <person name="Hagemann M."/>
            <person name="Harholt J."/>
            <person name="Dunand C."/>
            <person name="Zachgo S."/>
            <person name="Langdale J."/>
            <person name="Maumus F."/>
            <person name="Straeten D.V.D."/>
            <person name="Gould S.B."/>
            <person name="Rensing S.A."/>
        </authorList>
    </citation>
    <scope>NUCLEOTIDE SEQUENCE [LARGE SCALE GENOMIC DNA]</scope>
    <source>
        <strain evidence="2 3">S276</strain>
    </source>
</reference>
<proteinExistence type="predicted"/>
<feature type="region of interest" description="Disordered" evidence="1">
    <location>
        <begin position="97"/>
        <end position="146"/>
    </location>
</feature>